<keyword evidence="3" id="KW-0053">Apoptosis</keyword>
<dbReference type="Gene3D" id="1.10.533.10">
    <property type="entry name" value="Death Domain, Fas"/>
    <property type="match status" value="1"/>
</dbReference>
<evidence type="ECO:0000256" key="3">
    <source>
        <dbReference type="ARBA" id="ARBA00022703"/>
    </source>
</evidence>
<keyword evidence="6" id="KW-0865">Zymogen</keyword>
<feature type="region of interest" description="Disordered" evidence="9">
    <location>
        <begin position="90"/>
        <end position="141"/>
    </location>
</feature>
<dbReference type="PIRSF" id="PIRSF038001">
    <property type="entry name" value="Caspase_ICE"/>
    <property type="match status" value="1"/>
</dbReference>
<dbReference type="OrthoDB" id="6116485at2759"/>
<dbReference type="InterPro" id="IPR001315">
    <property type="entry name" value="CARD"/>
</dbReference>
<dbReference type="EMBL" id="MU825433">
    <property type="protein sequence ID" value="KAJ7389414.1"/>
    <property type="molecule type" value="Genomic_DNA"/>
</dbReference>
<dbReference type="PRINTS" id="PR00376">
    <property type="entry name" value="IL1BCENZYME"/>
</dbReference>
<protein>
    <submittedName>
        <fullName evidence="13">Caspase-7</fullName>
    </submittedName>
</protein>
<dbReference type="CDD" id="cd01671">
    <property type="entry name" value="CARD"/>
    <property type="match status" value="1"/>
</dbReference>
<reference evidence="13" key="1">
    <citation type="submission" date="2023-01" db="EMBL/GenBank/DDBJ databases">
        <title>Genome assembly of the deep-sea coral Lophelia pertusa.</title>
        <authorList>
            <person name="Herrera S."/>
            <person name="Cordes E."/>
        </authorList>
    </citation>
    <scope>NUCLEOTIDE SEQUENCE</scope>
    <source>
        <strain evidence="13">USNM1676648</strain>
        <tissue evidence="13">Polyp</tissue>
    </source>
</reference>
<dbReference type="Gene3D" id="3.40.50.1460">
    <property type="match status" value="1"/>
</dbReference>
<keyword evidence="2" id="KW-0645">Protease</keyword>
<dbReference type="PROSITE" id="PS50207">
    <property type="entry name" value="CASPASE_P10"/>
    <property type="match status" value="1"/>
</dbReference>
<evidence type="ECO:0000259" key="12">
    <source>
        <dbReference type="PROSITE" id="PS50209"/>
    </source>
</evidence>
<evidence type="ECO:0000256" key="7">
    <source>
        <dbReference type="PIRSR" id="PIRSR038001-1"/>
    </source>
</evidence>
<dbReference type="SUPFAM" id="SSF52129">
    <property type="entry name" value="Caspase-like"/>
    <property type="match status" value="1"/>
</dbReference>
<name>A0A9X0D927_9CNID</name>
<dbReference type="InterPro" id="IPR015917">
    <property type="entry name" value="Pept_C14A"/>
</dbReference>
<dbReference type="SMART" id="SM00114">
    <property type="entry name" value="CARD"/>
    <property type="match status" value="1"/>
</dbReference>
<evidence type="ECO:0000256" key="6">
    <source>
        <dbReference type="ARBA" id="ARBA00023145"/>
    </source>
</evidence>
<evidence type="ECO:0000256" key="1">
    <source>
        <dbReference type="ARBA" id="ARBA00010134"/>
    </source>
</evidence>
<gene>
    <name evidence="13" type="primary">CASP7_6</name>
    <name evidence="13" type="ORF">OS493_031658</name>
</gene>
<comment type="caution">
    <text evidence="13">The sequence shown here is derived from an EMBL/GenBank/DDBJ whole genome shotgun (WGS) entry which is preliminary data.</text>
</comment>
<dbReference type="FunFam" id="3.40.50.1460:FF:000001">
    <property type="entry name" value="Caspase-3 preproprotein"/>
    <property type="match status" value="1"/>
</dbReference>
<dbReference type="PANTHER" id="PTHR10454:SF210">
    <property type="entry name" value="CASPASE-2"/>
    <property type="match status" value="1"/>
</dbReference>
<evidence type="ECO:0000259" key="10">
    <source>
        <dbReference type="PROSITE" id="PS50207"/>
    </source>
</evidence>
<dbReference type="GO" id="GO:0042981">
    <property type="term" value="P:regulation of apoptotic process"/>
    <property type="evidence" value="ECO:0007669"/>
    <property type="project" value="InterPro"/>
</dbReference>
<dbReference type="SMART" id="SM00115">
    <property type="entry name" value="CASc"/>
    <property type="match status" value="1"/>
</dbReference>
<dbReference type="GO" id="GO:0004197">
    <property type="term" value="F:cysteine-type endopeptidase activity"/>
    <property type="evidence" value="ECO:0007669"/>
    <property type="project" value="InterPro"/>
</dbReference>
<dbReference type="Pfam" id="PF00619">
    <property type="entry name" value="CARD"/>
    <property type="match status" value="1"/>
</dbReference>
<feature type="active site" evidence="7">
    <location>
        <position position="232"/>
    </location>
</feature>
<dbReference type="InterPro" id="IPR001309">
    <property type="entry name" value="Pept_C14_p20"/>
</dbReference>
<evidence type="ECO:0000256" key="4">
    <source>
        <dbReference type="ARBA" id="ARBA00022801"/>
    </source>
</evidence>
<feature type="domain" description="Caspase family p20" evidence="11">
    <location>
        <begin position="154"/>
        <end position="276"/>
    </location>
</feature>
<comment type="similarity">
    <text evidence="1 8">Belongs to the peptidase C14A family.</text>
</comment>
<dbReference type="AlphaFoldDB" id="A0A9X0D927"/>
<dbReference type="InterPro" id="IPR002398">
    <property type="entry name" value="Pept_C14"/>
</dbReference>
<dbReference type="PANTHER" id="PTHR10454">
    <property type="entry name" value="CASPASE"/>
    <property type="match status" value="1"/>
</dbReference>
<dbReference type="Proteomes" id="UP001163046">
    <property type="component" value="Unassembled WGS sequence"/>
</dbReference>
<feature type="compositionally biased region" description="Basic and acidic residues" evidence="9">
    <location>
        <begin position="118"/>
        <end position="127"/>
    </location>
</feature>
<feature type="domain" description="CARD" evidence="12">
    <location>
        <begin position="1"/>
        <end position="90"/>
    </location>
</feature>
<keyword evidence="4" id="KW-0378">Hydrolase</keyword>
<dbReference type="GO" id="GO:0006508">
    <property type="term" value="P:proteolysis"/>
    <property type="evidence" value="ECO:0007669"/>
    <property type="project" value="UniProtKB-KW"/>
</dbReference>
<dbReference type="InterPro" id="IPR011029">
    <property type="entry name" value="DEATH-like_dom_sf"/>
</dbReference>
<evidence type="ECO:0000256" key="2">
    <source>
        <dbReference type="ARBA" id="ARBA00022670"/>
    </source>
</evidence>
<dbReference type="InterPro" id="IPR029030">
    <property type="entry name" value="Caspase-like_dom_sf"/>
</dbReference>
<dbReference type="CDD" id="cd00032">
    <property type="entry name" value="CASc"/>
    <property type="match status" value="1"/>
</dbReference>
<dbReference type="InterPro" id="IPR002138">
    <property type="entry name" value="Pept_C14_p10"/>
</dbReference>
<evidence type="ECO:0000256" key="8">
    <source>
        <dbReference type="RuleBase" id="RU003971"/>
    </source>
</evidence>
<feature type="domain" description="Caspase family p10" evidence="10">
    <location>
        <begin position="291"/>
        <end position="384"/>
    </location>
</feature>
<dbReference type="PROSITE" id="PS50209">
    <property type="entry name" value="CARD"/>
    <property type="match status" value="1"/>
</dbReference>
<evidence type="ECO:0000256" key="5">
    <source>
        <dbReference type="ARBA" id="ARBA00022807"/>
    </source>
</evidence>
<dbReference type="InterPro" id="IPR033139">
    <property type="entry name" value="Caspase_cys_AS"/>
</dbReference>
<dbReference type="PROSITE" id="PS01122">
    <property type="entry name" value="CASPASE_CYS"/>
    <property type="match status" value="1"/>
</dbReference>
<accession>A0A9X0D927</accession>
<evidence type="ECO:0000259" key="11">
    <source>
        <dbReference type="PROSITE" id="PS50208"/>
    </source>
</evidence>
<organism evidence="13 14">
    <name type="scientific">Desmophyllum pertusum</name>
    <dbReference type="NCBI Taxonomy" id="174260"/>
    <lineage>
        <taxon>Eukaryota</taxon>
        <taxon>Metazoa</taxon>
        <taxon>Cnidaria</taxon>
        <taxon>Anthozoa</taxon>
        <taxon>Hexacorallia</taxon>
        <taxon>Scleractinia</taxon>
        <taxon>Caryophylliina</taxon>
        <taxon>Caryophylliidae</taxon>
        <taxon>Desmophyllum</taxon>
    </lineage>
</organism>
<dbReference type="GO" id="GO:0006915">
    <property type="term" value="P:apoptotic process"/>
    <property type="evidence" value="ECO:0007669"/>
    <property type="project" value="UniProtKB-KW"/>
</dbReference>
<keyword evidence="5" id="KW-0788">Thiol protease</keyword>
<evidence type="ECO:0000313" key="13">
    <source>
        <dbReference type="EMBL" id="KAJ7389414.1"/>
    </source>
</evidence>
<dbReference type="SUPFAM" id="SSF47986">
    <property type="entry name" value="DEATH domain"/>
    <property type="match status" value="1"/>
</dbReference>
<proteinExistence type="inferred from homology"/>
<evidence type="ECO:0000256" key="9">
    <source>
        <dbReference type="SAM" id="MobiDB-lite"/>
    </source>
</evidence>
<keyword evidence="14" id="KW-1185">Reference proteome</keyword>
<dbReference type="PROSITE" id="PS50208">
    <property type="entry name" value="CASPASE_P20"/>
    <property type="match status" value="1"/>
</dbReference>
<feature type="active site" evidence="7">
    <location>
        <position position="272"/>
    </location>
</feature>
<dbReference type="Pfam" id="PF00656">
    <property type="entry name" value="Peptidase_C14"/>
    <property type="match status" value="1"/>
</dbReference>
<sequence length="413" mass="46703">MDESDRKILRTNRQTLLRDLEAKKVASRLYSRGIFNEDDKDNVNTKSTATEQGEELLDTLTRKGPKAFRVFCDILHELSPHLEALVRPVQEEGTPSEDTDGGVNKAPIPCTSNPSASVKDDEVDHPFGHKSNSSAEPSSIIPDNNVIYRMDRSPRGIAVIINNKKFLESSGQPQRDGTDVDRDALKKLFQKLQFKVEIYNNITKAEIREIAEKKALSDHSSYDAFIFTILTHGEEGLVYGIDGTISIRDITSRFKSATSLVGKPKIFFFQACQGQEFMDGVDVPDAPQPEKKVSVPMEADFIYAYSTVPGYYSWRNSTDGSWFIQSITKVFHKNAEHMDILRMLTRVNALISTFKSRNNNPIACDKKQIASIVSMLRKELYFFPEKLKNTFEEDENVAVPDQERDDSSRCILL</sequence>
<evidence type="ECO:0000313" key="14">
    <source>
        <dbReference type="Proteomes" id="UP001163046"/>
    </source>
</evidence>
<dbReference type="InterPro" id="IPR011600">
    <property type="entry name" value="Pept_C14_caspase"/>
</dbReference>